<evidence type="ECO:0000256" key="2">
    <source>
        <dbReference type="SAM" id="SignalP"/>
    </source>
</evidence>
<sequence>MRKAFLILALLFCFLTLPAIVDNAVFARQMMPGLDCGLAGGENGIDACCYNQTEGLPDLPGQDILSHFPFVGGPIKKYEETDRSFQKLQEDYNNNLPCLYGEANSDPAQGKCTCVLPQSVSGQSLTTNSAQTDRLSAMCGVYKFENSSEASACVDCATTQNGYWSGLGCIPLDPSTFISAWILKIGIGFGGLFALLCIIYSAIRIQVSRGEAESIQKARENITSCVIGLILIIFSVFILRLIGVQVLGLPGLG</sequence>
<feature type="transmembrane region" description="Helical" evidence="1">
    <location>
        <begin position="181"/>
        <end position="203"/>
    </location>
</feature>
<dbReference type="InterPro" id="IPR043993">
    <property type="entry name" value="T4SS_pilin"/>
</dbReference>
<evidence type="ECO:0000313" key="3">
    <source>
        <dbReference type="EMBL" id="OGK52521.1"/>
    </source>
</evidence>
<feature type="transmembrane region" description="Helical" evidence="1">
    <location>
        <begin position="224"/>
        <end position="247"/>
    </location>
</feature>
<feature type="signal peptide" evidence="2">
    <location>
        <begin position="1"/>
        <end position="21"/>
    </location>
</feature>
<dbReference type="EMBL" id="MGAR01000007">
    <property type="protein sequence ID" value="OGK52521.1"/>
    <property type="molecule type" value="Genomic_DNA"/>
</dbReference>
<name>A0A1F7JA78_9BACT</name>
<dbReference type="Pfam" id="PF18895">
    <property type="entry name" value="T4SS_pilin"/>
    <property type="match status" value="1"/>
</dbReference>
<evidence type="ECO:0008006" key="5">
    <source>
        <dbReference type="Google" id="ProtNLM"/>
    </source>
</evidence>
<keyword evidence="1" id="KW-0812">Transmembrane</keyword>
<gene>
    <name evidence="3" type="ORF">A2966_05220</name>
</gene>
<comment type="caution">
    <text evidence="3">The sequence shown here is derived from an EMBL/GenBank/DDBJ whole genome shotgun (WGS) entry which is preliminary data.</text>
</comment>
<organism evidence="3 4">
    <name type="scientific">Candidatus Roizmanbacteria bacterium RIFCSPLOWO2_01_FULL_41_22</name>
    <dbReference type="NCBI Taxonomy" id="1802067"/>
    <lineage>
        <taxon>Bacteria</taxon>
        <taxon>Candidatus Roizmaniibacteriota</taxon>
    </lineage>
</organism>
<accession>A0A1F7JA78</accession>
<reference evidence="3 4" key="1">
    <citation type="journal article" date="2016" name="Nat. Commun.">
        <title>Thousands of microbial genomes shed light on interconnected biogeochemical processes in an aquifer system.</title>
        <authorList>
            <person name="Anantharaman K."/>
            <person name="Brown C.T."/>
            <person name="Hug L.A."/>
            <person name="Sharon I."/>
            <person name="Castelle C.J."/>
            <person name="Probst A.J."/>
            <person name="Thomas B.C."/>
            <person name="Singh A."/>
            <person name="Wilkins M.J."/>
            <person name="Karaoz U."/>
            <person name="Brodie E.L."/>
            <person name="Williams K.H."/>
            <person name="Hubbard S.S."/>
            <person name="Banfield J.F."/>
        </authorList>
    </citation>
    <scope>NUCLEOTIDE SEQUENCE [LARGE SCALE GENOMIC DNA]</scope>
</reference>
<dbReference type="Proteomes" id="UP000176480">
    <property type="component" value="Unassembled WGS sequence"/>
</dbReference>
<dbReference type="STRING" id="1802067.A2966_05220"/>
<feature type="chain" id="PRO_5009529428" description="DUF2975 domain-containing protein" evidence="2">
    <location>
        <begin position="22"/>
        <end position="253"/>
    </location>
</feature>
<proteinExistence type="predicted"/>
<dbReference type="AlphaFoldDB" id="A0A1F7JA78"/>
<evidence type="ECO:0000256" key="1">
    <source>
        <dbReference type="SAM" id="Phobius"/>
    </source>
</evidence>
<keyword evidence="1" id="KW-0472">Membrane</keyword>
<keyword evidence="2" id="KW-0732">Signal</keyword>
<protein>
    <recommendedName>
        <fullName evidence="5">DUF2975 domain-containing protein</fullName>
    </recommendedName>
</protein>
<keyword evidence="1" id="KW-1133">Transmembrane helix</keyword>
<evidence type="ECO:0000313" key="4">
    <source>
        <dbReference type="Proteomes" id="UP000176480"/>
    </source>
</evidence>